<keyword evidence="2" id="KW-1185">Reference proteome</keyword>
<reference evidence="1" key="1">
    <citation type="submission" date="2020-08" db="EMBL/GenBank/DDBJ databases">
        <title>Multicomponent nature underlies the extraordinary mechanical properties of spider dragline silk.</title>
        <authorList>
            <person name="Kono N."/>
            <person name="Nakamura H."/>
            <person name="Mori M."/>
            <person name="Yoshida Y."/>
            <person name="Ohtoshi R."/>
            <person name="Malay A.D."/>
            <person name="Moran D.A.P."/>
            <person name="Tomita M."/>
            <person name="Numata K."/>
            <person name="Arakawa K."/>
        </authorList>
    </citation>
    <scope>NUCLEOTIDE SEQUENCE</scope>
</reference>
<proteinExistence type="predicted"/>
<dbReference type="AlphaFoldDB" id="A0A8X6UHQ2"/>
<sequence length="87" mass="10142">MLTTSSERGAKLRSVLLEFRVPFYQSEKRRRRKGRRILTRMANKIPHGINCKCLSVRIRVKTKPTFLTFLKFSISEGRPRAGEAPCY</sequence>
<dbReference type="Proteomes" id="UP000887013">
    <property type="component" value="Unassembled WGS sequence"/>
</dbReference>
<gene>
    <name evidence="1" type="ORF">NPIL_460151</name>
</gene>
<organism evidence="1 2">
    <name type="scientific">Nephila pilipes</name>
    <name type="common">Giant wood spider</name>
    <name type="synonym">Nephila maculata</name>
    <dbReference type="NCBI Taxonomy" id="299642"/>
    <lineage>
        <taxon>Eukaryota</taxon>
        <taxon>Metazoa</taxon>
        <taxon>Ecdysozoa</taxon>
        <taxon>Arthropoda</taxon>
        <taxon>Chelicerata</taxon>
        <taxon>Arachnida</taxon>
        <taxon>Araneae</taxon>
        <taxon>Araneomorphae</taxon>
        <taxon>Entelegynae</taxon>
        <taxon>Araneoidea</taxon>
        <taxon>Nephilidae</taxon>
        <taxon>Nephila</taxon>
    </lineage>
</organism>
<dbReference type="EMBL" id="BMAW01130194">
    <property type="protein sequence ID" value="GFU33998.1"/>
    <property type="molecule type" value="Genomic_DNA"/>
</dbReference>
<evidence type="ECO:0000313" key="1">
    <source>
        <dbReference type="EMBL" id="GFU33998.1"/>
    </source>
</evidence>
<evidence type="ECO:0000313" key="2">
    <source>
        <dbReference type="Proteomes" id="UP000887013"/>
    </source>
</evidence>
<name>A0A8X6UHQ2_NEPPI</name>
<accession>A0A8X6UHQ2</accession>
<protein>
    <submittedName>
        <fullName evidence="1">Uncharacterized protein</fullName>
    </submittedName>
</protein>
<comment type="caution">
    <text evidence="1">The sequence shown here is derived from an EMBL/GenBank/DDBJ whole genome shotgun (WGS) entry which is preliminary data.</text>
</comment>